<dbReference type="Proteomes" id="UP001604277">
    <property type="component" value="Unassembled WGS sequence"/>
</dbReference>
<comment type="caution">
    <text evidence="2">The sequence shown here is derived from an EMBL/GenBank/DDBJ whole genome shotgun (WGS) entry which is preliminary data.</text>
</comment>
<sequence>MLALSETNNAGKPEEESITIEDPKDSNPLFINDQKKVKIKNSSPTNLLRLKYVPASSTEFNRRLDVKNSDLDESKSVVRKQATKVQNVKSSLNGKVSSLFSSRNKNLVMIYLAHVNPKMNLTLWDCLMDKLAMTELNVSVTKSRSFIYLGFWNYPETKLSFFSKFQEAFPYQQHYTRNAICWNQCFTYRPVQDKFRTDFAQQSPRLISKDDKLMS</sequence>
<feature type="compositionally biased region" description="Polar residues" evidence="1">
    <location>
        <begin position="1"/>
        <end position="10"/>
    </location>
</feature>
<organism evidence="2 3">
    <name type="scientific">Forsythia ovata</name>
    <dbReference type="NCBI Taxonomy" id="205694"/>
    <lineage>
        <taxon>Eukaryota</taxon>
        <taxon>Viridiplantae</taxon>
        <taxon>Streptophyta</taxon>
        <taxon>Embryophyta</taxon>
        <taxon>Tracheophyta</taxon>
        <taxon>Spermatophyta</taxon>
        <taxon>Magnoliopsida</taxon>
        <taxon>eudicotyledons</taxon>
        <taxon>Gunneridae</taxon>
        <taxon>Pentapetalae</taxon>
        <taxon>asterids</taxon>
        <taxon>lamiids</taxon>
        <taxon>Lamiales</taxon>
        <taxon>Oleaceae</taxon>
        <taxon>Forsythieae</taxon>
        <taxon>Forsythia</taxon>
    </lineage>
</organism>
<evidence type="ECO:0000313" key="3">
    <source>
        <dbReference type="Proteomes" id="UP001604277"/>
    </source>
</evidence>
<gene>
    <name evidence="2" type="ORF">Fot_37627</name>
</gene>
<dbReference type="EMBL" id="JBFOLJ010000011">
    <property type="protein sequence ID" value="KAL2493870.1"/>
    <property type="molecule type" value="Genomic_DNA"/>
</dbReference>
<dbReference type="PANTHER" id="PTHR46634:SF3">
    <property type="entry name" value="M REDUCTASE II SUBUNIT GAMMA, PUTATIVE (DUF3741)-RELATED"/>
    <property type="match status" value="1"/>
</dbReference>
<evidence type="ECO:0000313" key="2">
    <source>
        <dbReference type="EMBL" id="KAL2493870.1"/>
    </source>
</evidence>
<name>A0ABD1RZJ3_9LAMI</name>
<proteinExistence type="predicted"/>
<accession>A0ABD1RZJ3</accession>
<protein>
    <submittedName>
        <fullName evidence="2">Uncharacterized protein</fullName>
    </submittedName>
</protein>
<dbReference type="AlphaFoldDB" id="A0ABD1RZJ3"/>
<keyword evidence="3" id="KW-1185">Reference proteome</keyword>
<evidence type="ECO:0000256" key="1">
    <source>
        <dbReference type="SAM" id="MobiDB-lite"/>
    </source>
</evidence>
<dbReference type="PANTHER" id="PTHR46634">
    <property type="entry name" value="M REDUCTASE II SUBUNIT GAMMA, PUTATIVE (DUF3741)-RELATED"/>
    <property type="match status" value="1"/>
</dbReference>
<feature type="region of interest" description="Disordered" evidence="1">
    <location>
        <begin position="1"/>
        <end position="27"/>
    </location>
</feature>
<reference evidence="3" key="1">
    <citation type="submission" date="2024-07" db="EMBL/GenBank/DDBJ databases">
        <title>Two chromosome-level genome assemblies of Korean endemic species Abeliophyllum distichum and Forsythia ovata (Oleaceae).</title>
        <authorList>
            <person name="Jang H."/>
        </authorList>
    </citation>
    <scope>NUCLEOTIDE SEQUENCE [LARGE SCALE GENOMIC DNA]</scope>
</reference>